<feature type="repeat" description="TPR" evidence="1">
    <location>
        <begin position="501"/>
        <end position="534"/>
    </location>
</feature>
<dbReference type="Pfam" id="PF17128">
    <property type="entry name" value="DUF5107"/>
    <property type="match status" value="1"/>
</dbReference>
<dbReference type="PROSITE" id="PS50005">
    <property type="entry name" value="TPR"/>
    <property type="match status" value="1"/>
</dbReference>
<dbReference type="Pfam" id="PF14559">
    <property type="entry name" value="TPR_19"/>
    <property type="match status" value="1"/>
</dbReference>
<dbReference type="PANTHER" id="PTHR12558:SF13">
    <property type="entry name" value="CELL DIVISION CYCLE PROTEIN 27 HOMOLOG"/>
    <property type="match status" value="1"/>
</dbReference>
<dbReference type="Proteomes" id="UP000265926">
    <property type="component" value="Unassembled WGS sequence"/>
</dbReference>
<dbReference type="EMBL" id="QWGR01000001">
    <property type="protein sequence ID" value="RIJ50851.1"/>
    <property type="molecule type" value="Genomic_DNA"/>
</dbReference>
<organism evidence="3 4">
    <name type="scientific">Maribellus luteus</name>
    <dbReference type="NCBI Taxonomy" id="2305463"/>
    <lineage>
        <taxon>Bacteria</taxon>
        <taxon>Pseudomonadati</taxon>
        <taxon>Bacteroidota</taxon>
        <taxon>Bacteroidia</taxon>
        <taxon>Marinilabiliales</taxon>
        <taxon>Prolixibacteraceae</taxon>
        <taxon>Maribellus</taxon>
    </lineage>
</organism>
<dbReference type="InterPro" id="IPR019734">
    <property type="entry name" value="TPR_rpt"/>
</dbReference>
<sequence length="1060" mass="121323">MNEKEQSMKHSKYLFVIILVLLFSKIVFGQTTKVSEQLIEFKTYPFSDPNPVPEINRIYPYFYFHGYTNNAVQQKWKMVVLENEYIKVFVCPDIGGKIWGAIEKSTGKEFLYYNHVVKFRDVAMRGAWTSGGLEYNFGDIGHIPTCATPVDYTTKENEDGSVSCVVGAIDLPSGTKWNVEIKVSPGKAFFETKVSWFNNTELPCTYYHWMNAAAKAGDDLEFIYPGKNWIGHGEETGDWPTDNEREINWYKNNNFGSYKSYHVMNSYSDYFGGYWHNEDFGFGHYSDFDEKPGKKLWIWGLAPEGMIWKDLMTDTDGQYIEFQAGKLFNQAASSSTKTPFKHKEFAPHDADIMNEIWFPLKGTKGMKAVSEYGVLNILDNEGKQEVVLSALQEINDELYIYKNGEFFISEKIELKPLELFETIIDVKANDEIEIILGGNKLIYSSNKNETLVNRPMLPNKEFNWDSAYGQFLKGLELEKQRVYDAAKTAYLKAFEQDAGFLPAITRLALGYFRQMDYDRALAFVHKALAIDTYDGEANYLLGLVCLKTGDISTAKSGFSIAMGKVAFRSAAATELAGLFLKENDWTRAQDYAQKALAYNVYNLEAMQNLALAYRKSGNVDKAKEILTQIGELDGINHFINFEAFLLSGNLDNKQRFIAGISNELPHESYLDLAISYYEKGCNQEAVKVLELAPENPIVNLWLAHLNTQKQTEYLNVVTQQPAEFVFPHRTETASILQRLLKDDVNWKFRYYYGLILWNQGRIEEASEQFVACGNEPDFPGFYLAKMNLLNSKEKQLECLKRANELEPQNWRAALALAEYYLAEDLPAKAKNIIWPFLNTQPEQSAIGLCYAQCLSGEKKYLEAIKFLENYELLPFEGATIGRDLYNEVCVRSAMLALKNSEYSFAIKLAEKAKLWPLNLGVGQPFDLDERLEDYILHVAYMGKGNKKMATYFAERVMGYKCSEFKQENSKLYLQLRILKENGKQDDAQNLYEELLNKYPENKYIQWAVAKYKADSGVLKIENEIINGSLEKMAYDTKFVDNGFNLLKDILNELNCAISTD</sequence>
<comment type="caution">
    <text evidence="3">The sequence shown here is derived from an EMBL/GenBank/DDBJ whole genome shotgun (WGS) entry which is preliminary data.</text>
</comment>
<name>A0A399T9K2_9BACT</name>
<gene>
    <name evidence="3" type="ORF">D1614_02720</name>
</gene>
<dbReference type="InterPro" id="IPR033396">
    <property type="entry name" value="DUF5107"/>
</dbReference>
<evidence type="ECO:0000313" key="3">
    <source>
        <dbReference type="EMBL" id="RIJ50851.1"/>
    </source>
</evidence>
<dbReference type="PANTHER" id="PTHR12558">
    <property type="entry name" value="CELL DIVISION CYCLE 16,23,27"/>
    <property type="match status" value="1"/>
</dbReference>
<accession>A0A399T9K2</accession>
<protein>
    <submittedName>
        <fullName evidence="3">DUF5107 domain-containing protein</fullName>
    </submittedName>
</protein>
<feature type="domain" description="DUF5107" evidence="2">
    <location>
        <begin position="54"/>
        <end position="359"/>
    </location>
</feature>
<proteinExistence type="predicted"/>
<dbReference type="AlphaFoldDB" id="A0A399T9K2"/>
<dbReference type="SMART" id="SM00028">
    <property type="entry name" value="TPR"/>
    <property type="match status" value="5"/>
</dbReference>
<reference evidence="3 4" key="1">
    <citation type="submission" date="2018-08" db="EMBL/GenBank/DDBJ databases">
        <title>Pallidiluteibacterium maritimus gen. nov., sp. nov., isolated from coastal sediment.</title>
        <authorList>
            <person name="Zhou L.Y."/>
        </authorList>
    </citation>
    <scope>NUCLEOTIDE SEQUENCE [LARGE SCALE GENOMIC DNA]</scope>
    <source>
        <strain evidence="3 4">XSD2</strain>
    </source>
</reference>
<keyword evidence="1" id="KW-0802">TPR repeat</keyword>
<dbReference type="Gene3D" id="1.25.40.10">
    <property type="entry name" value="Tetratricopeptide repeat domain"/>
    <property type="match status" value="4"/>
</dbReference>
<dbReference type="SUPFAM" id="SSF48452">
    <property type="entry name" value="TPR-like"/>
    <property type="match status" value="2"/>
</dbReference>
<evidence type="ECO:0000313" key="4">
    <source>
        <dbReference type="Proteomes" id="UP000265926"/>
    </source>
</evidence>
<evidence type="ECO:0000256" key="1">
    <source>
        <dbReference type="PROSITE-ProRule" id="PRU00339"/>
    </source>
</evidence>
<dbReference type="InterPro" id="IPR011990">
    <property type="entry name" value="TPR-like_helical_dom_sf"/>
</dbReference>
<evidence type="ECO:0000259" key="2">
    <source>
        <dbReference type="Pfam" id="PF17128"/>
    </source>
</evidence>
<keyword evidence="4" id="KW-1185">Reference proteome</keyword>